<feature type="compositionally biased region" description="Basic and acidic residues" evidence="1">
    <location>
        <begin position="404"/>
        <end position="421"/>
    </location>
</feature>
<proteinExistence type="predicted"/>
<feature type="compositionally biased region" description="Polar residues" evidence="1">
    <location>
        <begin position="391"/>
        <end position="403"/>
    </location>
</feature>
<evidence type="ECO:0000313" key="3">
    <source>
        <dbReference type="Proteomes" id="UP000305067"/>
    </source>
</evidence>
<dbReference type="Proteomes" id="UP000305067">
    <property type="component" value="Unassembled WGS sequence"/>
</dbReference>
<dbReference type="AlphaFoldDB" id="A0A5C3Q998"/>
<protein>
    <submittedName>
        <fullName evidence="2">Uncharacterized protein</fullName>
    </submittedName>
</protein>
<feature type="region of interest" description="Disordered" evidence="1">
    <location>
        <begin position="359"/>
        <end position="421"/>
    </location>
</feature>
<organism evidence="2 3">
    <name type="scientific">Pterulicium gracile</name>
    <dbReference type="NCBI Taxonomy" id="1884261"/>
    <lineage>
        <taxon>Eukaryota</taxon>
        <taxon>Fungi</taxon>
        <taxon>Dikarya</taxon>
        <taxon>Basidiomycota</taxon>
        <taxon>Agaricomycotina</taxon>
        <taxon>Agaricomycetes</taxon>
        <taxon>Agaricomycetidae</taxon>
        <taxon>Agaricales</taxon>
        <taxon>Pleurotineae</taxon>
        <taxon>Pterulaceae</taxon>
        <taxon>Pterulicium</taxon>
    </lineage>
</organism>
<reference evidence="2 3" key="1">
    <citation type="journal article" date="2019" name="Nat. Ecol. Evol.">
        <title>Megaphylogeny resolves global patterns of mushroom evolution.</title>
        <authorList>
            <person name="Varga T."/>
            <person name="Krizsan K."/>
            <person name="Foldi C."/>
            <person name="Dima B."/>
            <person name="Sanchez-Garcia M."/>
            <person name="Sanchez-Ramirez S."/>
            <person name="Szollosi G.J."/>
            <person name="Szarkandi J.G."/>
            <person name="Papp V."/>
            <person name="Albert L."/>
            <person name="Andreopoulos W."/>
            <person name="Angelini C."/>
            <person name="Antonin V."/>
            <person name="Barry K.W."/>
            <person name="Bougher N.L."/>
            <person name="Buchanan P."/>
            <person name="Buyck B."/>
            <person name="Bense V."/>
            <person name="Catcheside P."/>
            <person name="Chovatia M."/>
            <person name="Cooper J."/>
            <person name="Damon W."/>
            <person name="Desjardin D."/>
            <person name="Finy P."/>
            <person name="Geml J."/>
            <person name="Haridas S."/>
            <person name="Hughes K."/>
            <person name="Justo A."/>
            <person name="Karasinski D."/>
            <person name="Kautmanova I."/>
            <person name="Kiss B."/>
            <person name="Kocsube S."/>
            <person name="Kotiranta H."/>
            <person name="LaButti K.M."/>
            <person name="Lechner B.E."/>
            <person name="Liimatainen K."/>
            <person name="Lipzen A."/>
            <person name="Lukacs Z."/>
            <person name="Mihaltcheva S."/>
            <person name="Morgado L.N."/>
            <person name="Niskanen T."/>
            <person name="Noordeloos M.E."/>
            <person name="Ohm R.A."/>
            <person name="Ortiz-Santana B."/>
            <person name="Ovrebo C."/>
            <person name="Racz N."/>
            <person name="Riley R."/>
            <person name="Savchenko A."/>
            <person name="Shiryaev A."/>
            <person name="Soop K."/>
            <person name="Spirin V."/>
            <person name="Szebenyi C."/>
            <person name="Tomsovsky M."/>
            <person name="Tulloss R.E."/>
            <person name="Uehling J."/>
            <person name="Grigoriev I.V."/>
            <person name="Vagvolgyi C."/>
            <person name="Papp T."/>
            <person name="Martin F.M."/>
            <person name="Miettinen O."/>
            <person name="Hibbett D.S."/>
            <person name="Nagy L.G."/>
        </authorList>
    </citation>
    <scope>NUCLEOTIDE SEQUENCE [LARGE SCALE GENOMIC DNA]</scope>
    <source>
        <strain evidence="2 3">CBS 309.79</strain>
    </source>
</reference>
<sequence>MAGTNKVFLGGRRRCRGDQVHCFADLSQDECEQRGFDPVSRCDRVTSTSGSSTKLVQYEIKINANNKMRRAGCRDRKYDAAGIRCRFNAFGRVFTKLTGTTDPAGQGRTSFDLIQGVDRTLRRPGLLHKRSKLSNRNEAVYLAADGPLDLESFLAIVTLPSEEKIAGAEIFVDARGSYGLGVACKALSNGGTQGSRRRSGEESERKDVTRITRSSMITEYSAMDALSRSDTAAAVLDFVLDSGGHAKNPLEKSKLRSKKTRDRASLQEAAVTVDGAPSPGEQQSSLIVFPGASPSCSSTSNKPDARVKSDDQQSSSTGTSMVTLLIDLGEQDLTPASDLPFEASQQEPHRRDDDLRAESWNTSNASGPPPLSTRPRPRRQLEPRPRRTAVVLQNQMKTLQESLNEIRARLEEREKPPRYTQ</sequence>
<keyword evidence="3" id="KW-1185">Reference proteome</keyword>
<name>A0A5C3Q998_9AGAR</name>
<feature type="region of interest" description="Disordered" evidence="1">
    <location>
        <begin position="247"/>
        <end position="318"/>
    </location>
</feature>
<feature type="compositionally biased region" description="Basic and acidic residues" evidence="1">
    <location>
        <begin position="198"/>
        <end position="209"/>
    </location>
</feature>
<dbReference type="EMBL" id="ML178852">
    <property type="protein sequence ID" value="TFK96950.1"/>
    <property type="molecule type" value="Genomic_DNA"/>
</dbReference>
<feature type="region of interest" description="Disordered" evidence="1">
    <location>
        <begin position="189"/>
        <end position="209"/>
    </location>
</feature>
<evidence type="ECO:0000256" key="1">
    <source>
        <dbReference type="SAM" id="MobiDB-lite"/>
    </source>
</evidence>
<accession>A0A5C3Q998</accession>
<evidence type="ECO:0000313" key="2">
    <source>
        <dbReference type="EMBL" id="TFK96950.1"/>
    </source>
</evidence>
<gene>
    <name evidence="2" type="ORF">BDV98DRAFT_585937</name>
</gene>